<dbReference type="HOGENOM" id="CLU_2307571_0_0_1"/>
<dbReference type="EMBL" id="JEMT01016471">
    <property type="protein sequence ID" value="EXX70799.1"/>
    <property type="molecule type" value="Genomic_DNA"/>
</dbReference>
<keyword evidence="3" id="KW-1185">Reference proteome</keyword>
<dbReference type="Proteomes" id="UP000022910">
    <property type="component" value="Unassembled WGS sequence"/>
</dbReference>
<organism evidence="2 3">
    <name type="scientific">Rhizophagus irregularis (strain DAOM 197198w)</name>
    <name type="common">Glomus intraradices</name>
    <dbReference type="NCBI Taxonomy" id="1432141"/>
    <lineage>
        <taxon>Eukaryota</taxon>
        <taxon>Fungi</taxon>
        <taxon>Fungi incertae sedis</taxon>
        <taxon>Mucoromycota</taxon>
        <taxon>Glomeromycotina</taxon>
        <taxon>Glomeromycetes</taxon>
        <taxon>Glomerales</taxon>
        <taxon>Glomeraceae</taxon>
        <taxon>Rhizophagus</taxon>
    </lineage>
</organism>
<dbReference type="AlphaFoldDB" id="A0A015KT26"/>
<protein>
    <submittedName>
        <fullName evidence="2">Uncharacterized protein</fullName>
    </submittedName>
</protein>
<evidence type="ECO:0000313" key="2">
    <source>
        <dbReference type="EMBL" id="EXX70799.1"/>
    </source>
</evidence>
<reference evidence="2 3" key="1">
    <citation type="submission" date="2014-02" db="EMBL/GenBank/DDBJ databases">
        <title>Single nucleus genome sequencing reveals high similarity among nuclei of an endomycorrhizal fungus.</title>
        <authorList>
            <person name="Lin K."/>
            <person name="Geurts R."/>
            <person name="Zhang Z."/>
            <person name="Limpens E."/>
            <person name="Saunders D.G."/>
            <person name="Mu D."/>
            <person name="Pang E."/>
            <person name="Cao H."/>
            <person name="Cha H."/>
            <person name="Lin T."/>
            <person name="Zhou Q."/>
            <person name="Shang Y."/>
            <person name="Li Y."/>
            <person name="Ivanov S."/>
            <person name="Sharma T."/>
            <person name="Velzen R.V."/>
            <person name="Ruijter N.D."/>
            <person name="Aanen D.K."/>
            <person name="Win J."/>
            <person name="Kamoun S."/>
            <person name="Bisseling T."/>
            <person name="Huang S."/>
        </authorList>
    </citation>
    <scope>NUCLEOTIDE SEQUENCE [LARGE SCALE GENOMIC DNA]</scope>
    <source>
        <strain evidence="3">DAOM197198w</strain>
    </source>
</reference>
<gene>
    <name evidence="2" type="ORF">RirG_084250</name>
</gene>
<comment type="caution">
    <text evidence="2">The sequence shown here is derived from an EMBL/GenBank/DDBJ whole genome shotgun (WGS) entry which is preliminary data.</text>
</comment>
<accession>A0A015KT26</accession>
<evidence type="ECO:0000313" key="3">
    <source>
        <dbReference type="Proteomes" id="UP000022910"/>
    </source>
</evidence>
<feature type="compositionally biased region" description="Basic and acidic residues" evidence="1">
    <location>
        <begin position="1"/>
        <end position="24"/>
    </location>
</feature>
<name>A0A015KT26_RHIIW</name>
<evidence type="ECO:0000256" key="1">
    <source>
        <dbReference type="SAM" id="MobiDB-lite"/>
    </source>
</evidence>
<feature type="region of interest" description="Disordered" evidence="1">
    <location>
        <begin position="1"/>
        <end position="35"/>
    </location>
</feature>
<proteinExistence type="predicted"/>
<sequence>MAIHDAEKKRTGDGRAPAGERRAAESAQRPHRGHTAMDLAFLEAIGLVQVPGGEPCAIQCRKCRLEQAEQCCRAPPLMLHGPSWHDGPATTTDQMQLVGA</sequence>